<dbReference type="GO" id="GO:0009055">
    <property type="term" value="F:electron transfer activity"/>
    <property type="evidence" value="ECO:0007669"/>
    <property type="project" value="InterPro"/>
</dbReference>
<dbReference type="PIRSF" id="PIRSF038996">
    <property type="entry name" value="FldA"/>
    <property type="match status" value="1"/>
</dbReference>
<organism evidence="8">
    <name type="scientific">hydrothermal vent metagenome</name>
    <dbReference type="NCBI Taxonomy" id="652676"/>
    <lineage>
        <taxon>unclassified sequences</taxon>
        <taxon>metagenomes</taxon>
        <taxon>ecological metagenomes</taxon>
    </lineage>
</organism>
<evidence type="ECO:0000256" key="3">
    <source>
        <dbReference type="ARBA" id="ARBA00022448"/>
    </source>
</evidence>
<dbReference type="InterPro" id="IPR001226">
    <property type="entry name" value="Flavodoxin_CS"/>
</dbReference>
<dbReference type="InterPro" id="IPR029039">
    <property type="entry name" value="Flavoprotein-like_sf"/>
</dbReference>
<evidence type="ECO:0000256" key="2">
    <source>
        <dbReference type="ARBA" id="ARBA00005267"/>
    </source>
</evidence>
<keyword evidence="6" id="KW-0249">Electron transport</keyword>
<evidence type="ECO:0000259" key="7">
    <source>
        <dbReference type="PROSITE" id="PS50902"/>
    </source>
</evidence>
<keyword evidence="4" id="KW-0285">Flavoprotein</keyword>
<evidence type="ECO:0000256" key="6">
    <source>
        <dbReference type="ARBA" id="ARBA00022982"/>
    </source>
</evidence>
<dbReference type="AlphaFoldDB" id="A0A160THW7"/>
<dbReference type="NCBIfam" id="NF006739">
    <property type="entry name" value="PRK09267.1-5"/>
    <property type="match status" value="1"/>
</dbReference>
<proteinExistence type="inferred from homology"/>
<sequence>MQRIGLIYGTDTGNTEEIAYLLQEKIDWAVVEIHNIASCAPEDIAQYQTLILGIPTWDFGGIQADWEDFWPILEDMSFANKTIALYGLGDQLGYGYYFLDALGLLHDAVRDRGATVIGYYSIEGYDFEESRALTSDGRHFVGLGLDEDRQHELTEKRVDQWVRQLQKELNRKKPQTRRA</sequence>
<dbReference type="NCBIfam" id="TIGR01752">
    <property type="entry name" value="flav_long"/>
    <property type="match status" value="1"/>
</dbReference>
<gene>
    <name evidence="8" type="ORF">MGWOODY_Tha384</name>
</gene>
<name>A0A160THW7_9ZZZZ</name>
<protein>
    <submittedName>
        <fullName evidence="8">Flavodoxin 1</fullName>
    </submittedName>
</protein>
<dbReference type="InterPro" id="IPR010086">
    <property type="entry name" value="Flavodoxin_lc"/>
</dbReference>
<dbReference type="EMBL" id="CZQC01000073">
    <property type="protein sequence ID" value="CUS43034.1"/>
    <property type="molecule type" value="Genomic_DNA"/>
</dbReference>
<dbReference type="GO" id="GO:0010181">
    <property type="term" value="F:FMN binding"/>
    <property type="evidence" value="ECO:0007669"/>
    <property type="project" value="InterPro"/>
</dbReference>
<dbReference type="PROSITE" id="PS50902">
    <property type="entry name" value="FLAVODOXIN_LIKE"/>
    <property type="match status" value="1"/>
</dbReference>
<dbReference type="PROSITE" id="PS00201">
    <property type="entry name" value="FLAVODOXIN"/>
    <property type="match status" value="1"/>
</dbReference>
<evidence type="ECO:0000256" key="1">
    <source>
        <dbReference type="ARBA" id="ARBA00001917"/>
    </source>
</evidence>
<feature type="domain" description="Flavodoxin-like" evidence="7">
    <location>
        <begin position="4"/>
        <end position="166"/>
    </location>
</feature>
<dbReference type="Pfam" id="PF00258">
    <property type="entry name" value="Flavodoxin_1"/>
    <property type="match status" value="1"/>
</dbReference>
<evidence type="ECO:0000256" key="4">
    <source>
        <dbReference type="ARBA" id="ARBA00022630"/>
    </source>
</evidence>
<dbReference type="SUPFAM" id="SSF52218">
    <property type="entry name" value="Flavoproteins"/>
    <property type="match status" value="1"/>
</dbReference>
<dbReference type="PANTHER" id="PTHR42809:SF1">
    <property type="entry name" value="FLAVODOXIN 1"/>
    <property type="match status" value="1"/>
</dbReference>
<comment type="cofactor">
    <cofactor evidence="1">
        <name>FMN</name>
        <dbReference type="ChEBI" id="CHEBI:58210"/>
    </cofactor>
</comment>
<evidence type="ECO:0000256" key="5">
    <source>
        <dbReference type="ARBA" id="ARBA00022643"/>
    </source>
</evidence>
<dbReference type="InterPro" id="IPR008254">
    <property type="entry name" value="Flavodoxin/NO_synth"/>
</dbReference>
<dbReference type="PANTHER" id="PTHR42809">
    <property type="entry name" value="FLAVODOXIN 2"/>
    <property type="match status" value="1"/>
</dbReference>
<accession>A0A160THW7</accession>
<keyword evidence="3" id="KW-0813">Transport</keyword>
<dbReference type="Gene3D" id="3.40.50.360">
    <property type="match status" value="1"/>
</dbReference>
<reference evidence="8" key="1">
    <citation type="submission" date="2015-10" db="EMBL/GenBank/DDBJ databases">
        <authorList>
            <person name="Gilbert D.G."/>
        </authorList>
    </citation>
    <scope>NUCLEOTIDE SEQUENCE</scope>
</reference>
<keyword evidence="5" id="KW-0288">FMN</keyword>
<dbReference type="InterPro" id="IPR050619">
    <property type="entry name" value="Flavodoxin"/>
</dbReference>
<evidence type="ECO:0000313" key="8">
    <source>
        <dbReference type="EMBL" id="CUS43034.1"/>
    </source>
</evidence>
<comment type="similarity">
    <text evidence="2">Belongs to the flavodoxin family.</text>
</comment>